<sequence length="329" mass="35861">CNSVTPKGKLSYTPHAWSLRTLLHKLPVKHFSCLSLDTMRRIICVLAVIWQVFAKVPSKEERAEILANLTQIRGNVTPEASNMNLLTYSETLERVANRYVLKCIPEYPWDYIYQEYVGIGFIFSKYSGQPHFKDAISLANNSASYDYDKDLCRGACKDYKQAVTAAATAVGCAKQYCKNHGLGLVACAFNNSDNRRRGWPYVRGTSCSKCPMDDCIHKQCSAKSPPSPENETTTSSSTSSTSTTPASATPDTTTPASATPDTTTPASTTTASTTTSTTDTAEGLSSTTIETMNTVSSTSQQQSVKTTSGSTTILIFASLHLSIFFLYFL</sequence>
<dbReference type="InterPro" id="IPR035940">
    <property type="entry name" value="CAP_sf"/>
</dbReference>
<proteinExistence type="predicted"/>
<feature type="region of interest" description="Disordered" evidence="1">
    <location>
        <begin position="219"/>
        <end position="287"/>
    </location>
</feature>
<evidence type="ECO:0000259" key="2">
    <source>
        <dbReference type="SMART" id="SM00198"/>
    </source>
</evidence>
<dbReference type="AlphaFoldDB" id="A0A5K3F5Q4"/>
<dbReference type="Gene3D" id="3.40.33.10">
    <property type="entry name" value="CAP"/>
    <property type="match status" value="1"/>
</dbReference>
<dbReference type="Pfam" id="PF00188">
    <property type="entry name" value="CAP"/>
    <property type="match status" value="1"/>
</dbReference>
<organism evidence="3">
    <name type="scientific">Mesocestoides corti</name>
    <name type="common">Flatworm</name>
    <dbReference type="NCBI Taxonomy" id="53468"/>
    <lineage>
        <taxon>Eukaryota</taxon>
        <taxon>Metazoa</taxon>
        <taxon>Spiralia</taxon>
        <taxon>Lophotrochozoa</taxon>
        <taxon>Platyhelminthes</taxon>
        <taxon>Cestoda</taxon>
        <taxon>Eucestoda</taxon>
        <taxon>Cyclophyllidea</taxon>
        <taxon>Mesocestoididae</taxon>
        <taxon>Mesocestoides</taxon>
    </lineage>
</organism>
<protein>
    <submittedName>
        <fullName evidence="3">SCP domain-containing protein</fullName>
    </submittedName>
</protein>
<name>A0A5K3F5Q4_MESCO</name>
<dbReference type="SUPFAM" id="SSF55797">
    <property type="entry name" value="PR-1-like"/>
    <property type="match status" value="1"/>
</dbReference>
<reference evidence="3" key="1">
    <citation type="submission" date="2019-11" db="UniProtKB">
        <authorList>
            <consortium name="WormBaseParasite"/>
        </authorList>
    </citation>
    <scope>IDENTIFICATION</scope>
</reference>
<evidence type="ECO:0000313" key="3">
    <source>
        <dbReference type="WBParaSite" id="MCU_005735-RB"/>
    </source>
</evidence>
<feature type="compositionally biased region" description="Low complexity" evidence="1">
    <location>
        <begin position="232"/>
        <end position="281"/>
    </location>
</feature>
<dbReference type="InterPro" id="IPR014044">
    <property type="entry name" value="CAP_dom"/>
</dbReference>
<evidence type="ECO:0000256" key="1">
    <source>
        <dbReference type="SAM" id="MobiDB-lite"/>
    </source>
</evidence>
<accession>A0A5K3F5Q4</accession>
<dbReference type="WBParaSite" id="MCU_005735-RB">
    <property type="protein sequence ID" value="MCU_005735-RB"/>
    <property type="gene ID" value="MCU_005735"/>
</dbReference>
<feature type="domain" description="SCP" evidence="2">
    <location>
        <begin position="60"/>
        <end position="197"/>
    </location>
</feature>
<dbReference type="SMART" id="SM00198">
    <property type="entry name" value="SCP"/>
    <property type="match status" value="1"/>
</dbReference>